<dbReference type="SMART" id="SM00382">
    <property type="entry name" value="AAA"/>
    <property type="match status" value="1"/>
</dbReference>
<keyword evidence="3" id="KW-0536">Nodulation</keyword>
<keyword evidence="2" id="KW-0813">Transport</keyword>
<dbReference type="InterPro" id="IPR050763">
    <property type="entry name" value="ABC_transporter_ATP-binding"/>
</dbReference>
<evidence type="ECO:0000313" key="7">
    <source>
        <dbReference type="EMBL" id="QDT64633.1"/>
    </source>
</evidence>
<evidence type="ECO:0000256" key="3">
    <source>
        <dbReference type="ARBA" id="ARBA00022458"/>
    </source>
</evidence>
<organism evidence="7 8">
    <name type="scientific">Calycomorphotria hydatis</name>
    <dbReference type="NCBI Taxonomy" id="2528027"/>
    <lineage>
        <taxon>Bacteria</taxon>
        <taxon>Pseudomonadati</taxon>
        <taxon>Planctomycetota</taxon>
        <taxon>Planctomycetia</taxon>
        <taxon>Planctomycetales</taxon>
        <taxon>Planctomycetaceae</taxon>
        <taxon>Calycomorphotria</taxon>
    </lineage>
</organism>
<protein>
    <submittedName>
        <fullName evidence="7">Daunorubicin/doxorubicin resistance ATP-binding protein DrrA</fullName>
        <ecNumber evidence="7">3.6.3.-</ecNumber>
    </submittedName>
</protein>
<keyword evidence="5 7" id="KW-0067">ATP-binding</keyword>
<dbReference type="OrthoDB" id="9795548at2"/>
<dbReference type="KEGG" id="chya:V22_18730"/>
<accession>A0A517T8D3</accession>
<dbReference type="Proteomes" id="UP000319976">
    <property type="component" value="Chromosome"/>
</dbReference>
<dbReference type="Gene3D" id="3.40.50.300">
    <property type="entry name" value="P-loop containing nucleotide triphosphate hydrolases"/>
    <property type="match status" value="1"/>
</dbReference>
<keyword evidence="8" id="KW-1185">Reference proteome</keyword>
<keyword evidence="7" id="KW-0378">Hydrolase</keyword>
<dbReference type="GO" id="GO:0005524">
    <property type="term" value="F:ATP binding"/>
    <property type="evidence" value="ECO:0007669"/>
    <property type="project" value="UniProtKB-KW"/>
</dbReference>
<dbReference type="SUPFAM" id="SSF52540">
    <property type="entry name" value="P-loop containing nucleoside triphosphate hydrolases"/>
    <property type="match status" value="1"/>
</dbReference>
<evidence type="ECO:0000256" key="2">
    <source>
        <dbReference type="ARBA" id="ARBA00022448"/>
    </source>
</evidence>
<evidence type="ECO:0000259" key="6">
    <source>
        <dbReference type="PROSITE" id="PS50893"/>
    </source>
</evidence>
<feature type="domain" description="ABC transporter" evidence="6">
    <location>
        <begin position="1"/>
        <end position="235"/>
    </location>
</feature>
<evidence type="ECO:0000313" key="8">
    <source>
        <dbReference type="Proteomes" id="UP000319976"/>
    </source>
</evidence>
<dbReference type="EMBL" id="CP036316">
    <property type="protein sequence ID" value="QDT64633.1"/>
    <property type="molecule type" value="Genomic_DNA"/>
</dbReference>
<dbReference type="EC" id="3.6.3.-" evidence="7"/>
<dbReference type="InterPro" id="IPR003593">
    <property type="entry name" value="AAA+_ATPase"/>
</dbReference>
<keyword evidence="4" id="KW-0547">Nucleotide-binding</keyword>
<reference evidence="7 8" key="1">
    <citation type="submission" date="2019-02" db="EMBL/GenBank/DDBJ databases">
        <title>Deep-cultivation of Planctomycetes and their phenomic and genomic characterization uncovers novel biology.</title>
        <authorList>
            <person name="Wiegand S."/>
            <person name="Jogler M."/>
            <person name="Boedeker C."/>
            <person name="Pinto D."/>
            <person name="Vollmers J."/>
            <person name="Rivas-Marin E."/>
            <person name="Kohn T."/>
            <person name="Peeters S.H."/>
            <person name="Heuer A."/>
            <person name="Rast P."/>
            <person name="Oberbeckmann S."/>
            <person name="Bunk B."/>
            <person name="Jeske O."/>
            <person name="Meyerdierks A."/>
            <person name="Storesund J.E."/>
            <person name="Kallscheuer N."/>
            <person name="Luecker S."/>
            <person name="Lage O.M."/>
            <person name="Pohl T."/>
            <person name="Merkel B.J."/>
            <person name="Hornburger P."/>
            <person name="Mueller R.-W."/>
            <person name="Bruemmer F."/>
            <person name="Labrenz M."/>
            <person name="Spormann A.M."/>
            <person name="Op den Camp H."/>
            <person name="Overmann J."/>
            <person name="Amann R."/>
            <person name="Jetten M.S.M."/>
            <person name="Mascher T."/>
            <person name="Medema M.H."/>
            <person name="Devos D.P."/>
            <person name="Kaster A.-K."/>
            <person name="Ovreas L."/>
            <person name="Rohde M."/>
            <person name="Galperin M.Y."/>
            <person name="Jogler C."/>
        </authorList>
    </citation>
    <scope>NUCLEOTIDE SEQUENCE [LARGE SCALE GENOMIC DNA]</scope>
    <source>
        <strain evidence="7 8">V22</strain>
    </source>
</reference>
<dbReference type="InterPro" id="IPR027417">
    <property type="entry name" value="P-loop_NTPase"/>
</dbReference>
<dbReference type="PROSITE" id="PS50893">
    <property type="entry name" value="ABC_TRANSPORTER_2"/>
    <property type="match status" value="1"/>
</dbReference>
<dbReference type="PANTHER" id="PTHR42711:SF5">
    <property type="entry name" value="ABC TRANSPORTER ATP-BINDING PROTEIN NATA"/>
    <property type="match status" value="1"/>
</dbReference>
<dbReference type="RefSeq" id="WP_145261968.1">
    <property type="nucleotide sequence ID" value="NZ_CP036316.1"/>
</dbReference>
<dbReference type="GO" id="GO:0016887">
    <property type="term" value="F:ATP hydrolysis activity"/>
    <property type="evidence" value="ECO:0007669"/>
    <property type="project" value="InterPro"/>
</dbReference>
<sequence>MFVNELTKQFGRGEETVLAVDHLTFSLQKGEVYGLLGANGAGKTTTLRMILGLLEPTWGDVELDGFRVTEHPDEIKRRIGLVSASAGLYQWLTPREHLTFFADAYGVSEEEATKRSQQLIELLQLGDFVDRRCAVLSTGQRQRVNLARSLIHDPPVMLFDEPTRGLDIVGTQVVFDFIRHLKSEGKSVIVCTHRLDEAERLCDRFGLLDRGRLRFEGPLELLQEQTGRTSLVEIFTLIMQQSAEEAGIGEREGELS</sequence>
<evidence type="ECO:0000256" key="1">
    <source>
        <dbReference type="ARBA" id="ARBA00005417"/>
    </source>
</evidence>
<evidence type="ECO:0000256" key="5">
    <source>
        <dbReference type="ARBA" id="ARBA00022840"/>
    </source>
</evidence>
<evidence type="ECO:0000256" key="4">
    <source>
        <dbReference type="ARBA" id="ARBA00022741"/>
    </source>
</evidence>
<dbReference type="InterPro" id="IPR003439">
    <property type="entry name" value="ABC_transporter-like_ATP-bd"/>
</dbReference>
<dbReference type="PANTHER" id="PTHR42711">
    <property type="entry name" value="ABC TRANSPORTER ATP-BINDING PROTEIN"/>
    <property type="match status" value="1"/>
</dbReference>
<comment type="similarity">
    <text evidence="1">Belongs to the ABC transporter superfamily.</text>
</comment>
<dbReference type="AlphaFoldDB" id="A0A517T8D3"/>
<gene>
    <name evidence="7" type="primary">drrA_1</name>
    <name evidence="7" type="ORF">V22_18730</name>
</gene>
<name>A0A517T8D3_9PLAN</name>
<dbReference type="Pfam" id="PF00005">
    <property type="entry name" value="ABC_tran"/>
    <property type="match status" value="1"/>
</dbReference>
<proteinExistence type="inferred from homology"/>